<dbReference type="Gene3D" id="1.10.30.50">
    <property type="match status" value="1"/>
</dbReference>
<evidence type="ECO:0000313" key="3">
    <source>
        <dbReference type="EMBL" id="QJI02909.1"/>
    </source>
</evidence>
<accession>A0A6H2A2S6</accession>
<proteinExistence type="predicted"/>
<dbReference type="InterPro" id="IPR002711">
    <property type="entry name" value="HNH"/>
</dbReference>
<keyword evidence="2" id="KW-0378">Hydrolase</keyword>
<name>A0A6H2A2S6_9ZZZZ</name>
<evidence type="ECO:0000259" key="1">
    <source>
        <dbReference type="SMART" id="SM00507"/>
    </source>
</evidence>
<dbReference type="GO" id="GO:0003676">
    <property type="term" value="F:nucleic acid binding"/>
    <property type="evidence" value="ECO:0007669"/>
    <property type="project" value="InterPro"/>
</dbReference>
<dbReference type="GO" id="GO:0008270">
    <property type="term" value="F:zinc ion binding"/>
    <property type="evidence" value="ECO:0007669"/>
    <property type="project" value="InterPro"/>
</dbReference>
<reference evidence="2" key="1">
    <citation type="submission" date="2020-03" db="EMBL/GenBank/DDBJ databases">
        <title>The deep terrestrial virosphere.</title>
        <authorList>
            <person name="Holmfeldt K."/>
            <person name="Nilsson E."/>
            <person name="Simone D."/>
            <person name="Lopez-Fernandez M."/>
            <person name="Wu X."/>
            <person name="de Brujin I."/>
            <person name="Lundin D."/>
            <person name="Andersson A."/>
            <person name="Bertilsson S."/>
            <person name="Dopson M."/>
        </authorList>
    </citation>
    <scope>NUCLEOTIDE SEQUENCE</scope>
    <source>
        <strain evidence="2">TM448A05085</strain>
        <strain evidence="3">TM448B03798</strain>
    </source>
</reference>
<gene>
    <name evidence="2" type="ORF">TM448A05085_0008</name>
    <name evidence="3" type="ORF">TM448B03798_0013</name>
</gene>
<organism evidence="2">
    <name type="scientific">viral metagenome</name>
    <dbReference type="NCBI Taxonomy" id="1070528"/>
    <lineage>
        <taxon>unclassified sequences</taxon>
        <taxon>metagenomes</taxon>
        <taxon>organismal metagenomes</taxon>
    </lineage>
</organism>
<dbReference type="GO" id="GO:0004519">
    <property type="term" value="F:endonuclease activity"/>
    <property type="evidence" value="ECO:0007669"/>
    <property type="project" value="UniProtKB-KW"/>
</dbReference>
<evidence type="ECO:0000313" key="2">
    <source>
        <dbReference type="EMBL" id="QJA54493.1"/>
    </source>
</evidence>
<dbReference type="CDD" id="cd00085">
    <property type="entry name" value="HNHc"/>
    <property type="match status" value="1"/>
</dbReference>
<dbReference type="Pfam" id="PF01844">
    <property type="entry name" value="HNH"/>
    <property type="match status" value="1"/>
</dbReference>
<sequence>MRPETKAAYPKNWREISLEIRGSRNYTCEGCGQYGSRPGNPLTVHHIDYNPANNPPGNLLLLCAKCHLKVQAKHYPSLLLIKYGQAKLF</sequence>
<dbReference type="EMBL" id="MT144511">
    <property type="protein sequence ID" value="QJA54493.1"/>
    <property type="molecule type" value="Genomic_DNA"/>
</dbReference>
<keyword evidence="2" id="KW-0255">Endonuclease</keyword>
<dbReference type="EMBL" id="MT145041">
    <property type="protein sequence ID" value="QJI02909.1"/>
    <property type="molecule type" value="Genomic_DNA"/>
</dbReference>
<protein>
    <submittedName>
        <fullName evidence="2">Putative homing endonuclease</fullName>
    </submittedName>
</protein>
<keyword evidence="2" id="KW-0540">Nuclease</keyword>
<feature type="domain" description="HNH nuclease" evidence="1">
    <location>
        <begin position="15"/>
        <end position="68"/>
    </location>
</feature>
<dbReference type="AlphaFoldDB" id="A0A6H2A2S6"/>
<dbReference type="InterPro" id="IPR003615">
    <property type="entry name" value="HNH_nuc"/>
</dbReference>
<dbReference type="SMART" id="SM00507">
    <property type="entry name" value="HNHc"/>
    <property type="match status" value="1"/>
</dbReference>